<evidence type="ECO:0000256" key="5">
    <source>
        <dbReference type="ARBA" id="ARBA00023237"/>
    </source>
</evidence>
<gene>
    <name evidence="6" type="ORF">BLA23254_01167</name>
</gene>
<dbReference type="GO" id="GO:0009279">
    <property type="term" value="C:cell outer membrane"/>
    <property type="evidence" value="ECO:0007669"/>
    <property type="project" value="UniProtKB-SubCell"/>
</dbReference>
<evidence type="ECO:0000313" key="6">
    <source>
        <dbReference type="EMBL" id="VWB27553.1"/>
    </source>
</evidence>
<keyword evidence="4" id="KW-0472">Membrane</keyword>
<evidence type="ECO:0000256" key="1">
    <source>
        <dbReference type="ARBA" id="ARBA00004442"/>
    </source>
</evidence>
<evidence type="ECO:0000256" key="4">
    <source>
        <dbReference type="ARBA" id="ARBA00023136"/>
    </source>
</evidence>
<evidence type="ECO:0000313" key="7">
    <source>
        <dbReference type="Proteomes" id="UP000494218"/>
    </source>
</evidence>
<dbReference type="Pfam" id="PF06629">
    <property type="entry name" value="MipA"/>
    <property type="match status" value="1"/>
</dbReference>
<sequence length="301" mass="32387">MRFPTGTALMTVARPLLSPGTRRFVSGVSACAALAAAGARDASAQTPSPLGEWQYSAGVPLEKLYDPNVSTWDISMGAAMTLQPRYAGSDRYRVMGGPTVDIRYRDLFFLSTGEGLGANVLRGPNWRVSLSVGYDLGRRSADDLQHLNGLDNINAAPVMKLAADYVISKEFPLVLRADIRRSIGGSNGWVGDFSAYMPLPGSNEHFFWFAGPTVSFADSRYMNSWFGVSQGAAARSGLPAYSSGAGLKSVGAGVTMAWFLNKHWFVTVDGAIEQLVGRAARSPITQQTTNGVFDMSVNYQF</sequence>
<reference evidence="6 7" key="1">
    <citation type="submission" date="2019-09" db="EMBL/GenBank/DDBJ databases">
        <authorList>
            <person name="Depoorter E."/>
        </authorList>
    </citation>
    <scope>NUCLEOTIDE SEQUENCE [LARGE SCALE GENOMIC DNA]</scope>
    <source>
        <strain evidence="6">LMG 23254</strain>
    </source>
</reference>
<dbReference type="PANTHER" id="PTHR38776:SF1">
    <property type="entry name" value="MLTA-INTERACTING PROTEIN-RELATED"/>
    <property type="match status" value="1"/>
</dbReference>
<comment type="subcellular location">
    <subcellularLocation>
        <location evidence="1">Cell outer membrane</location>
    </subcellularLocation>
</comment>
<evidence type="ECO:0000256" key="3">
    <source>
        <dbReference type="ARBA" id="ARBA00022729"/>
    </source>
</evidence>
<dbReference type="InterPro" id="IPR010583">
    <property type="entry name" value="MipA"/>
</dbReference>
<comment type="similarity">
    <text evidence="2">Belongs to the MipA/OmpV family.</text>
</comment>
<proteinExistence type="inferred from homology"/>
<organism evidence="6 7">
    <name type="scientific">Burkholderia lata (strain ATCC 17760 / DSM 23089 / LMG 22485 / NCIMB 9086 / R18194 / 383)</name>
    <dbReference type="NCBI Taxonomy" id="482957"/>
    <lineage>
        <taxon>Bacteria</taxon>
        <taxon>Pseudomonadati</taxon>
        <taxon>Pseudomonadota</taxon>
        <taxon>Betaproteobacteria</taxon>
        <taxon>Burkholderiales</taxon>
        <taxon>Burkholderiaceae</taxon>
        <taxon>Burkholderia</taxon>
        <taxon>Burkholderia cepacia complex</taxon>
    </lineage>
</organism>
<name>A0A6P2IA90_BURL3</name>
<accession>A0A6P2IA90</accession>
<dbReference type="PANTHER" id="PTHR38776">
    <property type="entry name" value="MLTA-INTERACTING PROTEIN-RELATED"/>
    <property type="match status" value="1"/>
</dbReference>
<keyword evidence="3" id="KW-0732">Signal</keyword>
<protein>
    <submittedName>
        <fullName evidence="6">Structural protein MipA</fullName>
    </submittedName>
</protein>
<dbReference type="AlphaFoldDB" id="A0A6P2IA90"/>
<evidence type="ECO:0000256" key="2">
    <source>
        <dbReference type="ARBA" id="ARBA00005722"/>
    </source>
</evidence>
<keyword evidence="5" id="KW-0998">Cell outer membrane</keyword>
<dbReference type="Proteomes" id="UP000494218">
    <property type="component" value="Unassembled WGS sequence"/>
</dbReference>
<dbReference type="EMBL" id="CABVPW010000004">
    <property type="protein sequence ID" value="VWB27553.1"/>
    <property type="molecule type" value="Genomic_DNA"/>
</dbReference>